<keyword evidence="9" id="KW-1185">Reference proteome</keyword>
<dbReference type="PANTHER" id="PTHR11782:SF121">
    <property type="entry name" value="NUCLEOSIDE-DIPHOSPHATASE MIG-23"/>
    <property type="match status" value="1"/>
</dbReference>
<keyword evidence="7" id="KW-0472">Membrane</keyword>
<dbReference type="GO" id="GO:0046036">
    <property type="term" value="P:CTP metabolic process"/>
    <property type="evidence" value="ECO:0007669"/>
    <property type="project" value="TreeGrafter"/>
</dbReference>
<keyword evidence="2 5" id="KW-0378">Hydrolase</keyword>
<dbReference type="GO" id="GO:0006256">
    <property type="term" value="P:UDP catabolic process"/>
    <property type="evidence" value="ECO:0007669"/>
    <property type="project" value="TreeGrafter"/>
</dbReference>
<feature type="binding site" evidence="4">
    <location>
        <begin position="180"/>
        <end position="184"/>
    </location>
    <ligand>
        <name>ATP</name>
        <dbReference type="ChEBI" id="CHEBI:30616"/>
    </ligand>
</feature>
<evidence type="ECO:0000313" key="8">
    <source>
        <dbReference type="EMBL" id="CAF9911687.1"/>
    </source>
</evidence>
<feature type="transmembrane region" description="Helical" evidence="7">
    <location>
        <begin position="520"/>
        <end position="539"/>
    </location>
</feature>
<dbReference type="GO" id="GO:0005794">
    <property type="term" value="C:Golgi apparatus"/>
    <property type="evidence" value="ECO:0007669"/>
    <property type="project" value="UniProtKB-ARBA"/>
</dbReference>
<dbReference type="OrthoDB" id="6372431at2759"/>
<dbReference type="PROSITE" id="PS01238">
    <property type="entry name" value="GDA1_CD39_NTPASE"/>
    <property type="match status" value="1"/>
</dbReference>
<keyword evidence="4" id="KW-0547">Nucleotide-binding</keyword>
<keyword evidence="7" id="KW-0812">Transmembrane</keyword>
<evidence type="ECO:0000256" key="1">
    <source>
        <dbReference type="ARBA" id="ARBA00009283"/>
    </source>
</evidence>
<comment type="similarity">
    <text evidence="1 5">Belongs to the GDA1/CD39 NTPase family.</text>
</comment>
<evidence type="ECO:0000256" key="5">
    <source>
        <dbReference type="RuleBase" id="RU003833"/>
    </source>
</evidence>
<evidence type="ECO:0000256" key="6">
    <source>
        <dbReference type="SAM" id="MobiDB-lite"/>
    </source>
</evidence>
<reference evidence="8" key="1">
    <citation type="submission" date="2021-03" db="EMBL/GenBank/DDBJ databases">
        <authorList>
            <person name="Tagirdzhanova G."/>
        </authorList>
    </citation>
    <scope>NUCLEOTIDE SEQUENCE</scope>
</reference>
<dbReference type="CDD" id="cd24039">
    <property type="entry name" value="ASKHA_NBD_YND1-like"/>
    <property type="match status" value="1"/>
</dbReference>
<dbReference type="AlphaFoldDB" id="A0A8H3EWR3"/>
<evidence type="ECO:0000313" key="9">
    <source>
        <dbReference type="Proteomes" id="UP000664169"/>
    </source>
</evidence>
<proteinExistence type="inferred from homology"/>
<evidence type="ECO:0000256" key="4">
    <source>
        <dbReference type="PIRSR" id="PIRSR600407-2"/>
    </source>
</evidence>
<evidence type="ECO:0000256" key="7">
    <source>
        <dbReference type="SAM" id="Phobius"/>
    </source>
</evidence>
<protein>
    <recommendedName>
        <fullName evidence="10">Apyrase</fullName>
    </recommendedName>
</protein>
<evidence type="ECO:0000256" key="3">
    <source>
        <dbReference type="PIRSR" id="PIRSR600407-1"/>
    </source>
</evidence>
<organism evidence="8 9">
    <name type="scientific">Gomphillus americanus</name>
    <dbReference type="NCBI Taxonomy" id="1940652"/>
    <lineage>
        <taxon>Eukaryota</taxon>
        <taxon>Fungi</taxon>
        <taxon>Dikarya</taxon>
        <taxon>Ascomycota</taxon>
        <taxon>Pezizomycotina</taxon>
        <taxon>Lecanoromycetes</taxon>
        <taxon>OSLEUM clade</taxon>
        <taxon>Ostropomycetidae</taxon>
        <taxon>Ostropales</taxon>
        <taxon>Graphidaceae</taxon>
        <taxon>Gomphilloideae</taxon>
        <taxon>Gomphillus</taxon>
    </lineage>
</organism>
<dbReference type="GO" id="GO:0005524">
    <property type="term" value="F:ATP binding"/>
    <property type="evidence" value="ECO:0007669"/>
    <property type="project" value="UniProtKB-KW"/>
</dbReference>
<feature type="active site" description="Proton acceptor" evidence="3">
    <location>
        <position position="143"/>
    </location>
</feature>
<dbReference type="Pfam" id="PF01150">
    <property type="entry name" value="GDA1_CD39"/>
    <property type="match status" value="1"/>
</dbReference>
<dbReference type="GO" id="GO:0016020">
    <property type="term" value="C:membrane"/>
    <property type="evidence" value="ECO:0007669"/>
    <property type="project" value="TreeGrafter"/>
</dbReference>
<dbReference type="GO" id="GO:0045134">
    <property type="term" value="F:UDP phosphatase activity"/>
    <property type="evidence" value="ECO:0007669"/>
    <property type="project" value="TreeGrafter"/>
</dbReference>
<evidence type="ECO:0000256" key="2">
    <source>
        <dbReference type="ARBA" id="ARBA00022801"/>
    </source>
</evidence>
<name>A0A8H3EWR3_9LECA</name>
<dbReference type="EMBL" id="CAJPDQ010000006">
    <property type="protein sequence ID" value="CAF9911687.1"/>
    <property type="molecule type" value="Genomic_DNA"/>
</dbReference>
<keyword evidence="4" id="KW-0067">ATP-binding</keyword>
<comment type="caution">
    <text evidence="8">The sequence shown here is derived from an EMBL/GenBank/DDBJ whole genome shotgun (WGS) entry which is preliminary data.</text>
</comment>
<keyword evidence="7" id="KW-1133">Transmembrane helix</keyword>
<evidence type="ECO:0008006" key="10">
    <source>
        <dbReference type="Google" id="ProtNLM"/>
    </source>
</evidence>
<dbReference type="Gene3D" id="3.30.420.150">
    <property type="entry name" value="Exopolyphosphatase. Domain 2"/>
    <property type="match status" value="1"/>
</dbReference>
<accession>A0A8H3EWR3</accession>
<dbReference type="Proteomes" id="UP000664169">
    <property type="component" value="Unassembled WGS sequence"/>
</dbReference>
<feature type="compositionally biased region" description="Basic and acidic residues" evidence="6">
    <location>
        <begin position="661"/>
        <end position="674"/>
    </location>
</feature>
<gene>
    <name evidence="8" type="ORF">GOMPHAMPRED_007492</name>
</gene>
<dbReference type="PANTHER" id="PTHR11782">
    <property type="entry name" value="ADENOSINE/GUANOSINE DIPHOSPHATASE"/>
    <property type="match status" value="1"/>
</dbReference>
<dbReference type="Gene3D" id="3.30.420.40">
    <property type="match status" value="1"/>
</dbReference>
<dbReference type="GO" id="GO:0017111">
    <property type="term" value="F:ribonucleoside triphosphate phosphatase activity"/>
    <property type="evidence" value="ECO:0007669"/>
    <property type="project" value="TreeGrafter"/>
</dbReference>
<dbReference type="InterPro" id="IPR000407">
    <property type="entry name" value="GDA1_CD39_NTPase"/>
</dbReference>
<sequence length="694" mass="77639">MTKWQYGVVIDAGSSGSRVHIYRWLKADRAIQDASDRELHSLPVVKSRKELKIKPGVSTFGSTPDLVGEKHLQELFDYADTVVPEKSRSSTPIFLLATAGMRLLSDKERSRLLEEICAYTKSTTNYLITDCDLHFQVIPGETEGLYGWIAANYLLGGFDAPEEHDHGKNHHTYGFLDMGGASAQIAFAPNTTEAIKHADDLKLLRFRKVNGDVAEYKVFVTTWLEYGVHEARRRYVEALLKQYDSSHDELPDPCLPEGLQISTKGDILTPDKLNGKTAHMVGTANFQECLRATFPLLNKYKACIDPPCLLNGVHVPAIDFDVNHFVGVSEYWHTTHEIFEMGHKDKAYDLKTYQQRVDKFCGSRWTDIQKDVEAQTWGKKVSESTAAEVCFKASWLINMLHDGIGIPRVGLEHLKNGHNGTKEVLDGIKNKGFTDPFQAVNKIDGSEVSWTLGKAVLYAASEIPPKNTNTLPVGFGSNKAGVPVDFQFAGINHVVHPSKNTTESGSWKNSLLHGTSPRRVPGLFLFMVIICIAVFLLCGKDRRTRFYQKVLPRRWTRRWNKGGLFGNKPFLSSSTVEQRQHLLESGLTDPYEFELNSIDGVMDEDLFSDDSSSIRKGKTSGYGTPRLRTFKSETNLDNAFGIRSETSGVQNQGFSGLFVRTESRESLTRGEGRSRRGSPTRFKSSPLLGNTIMD</sequence>
<feature type="region of interest" description="Disordered" evidence="6">
    <location>
        <begin position="661"/>
        <end position="694"/>
    </location>
</feature>
<dbReference type="GO" id="GO:0004382">
    <property type="term" value="F:GDP phosphatase activity"/>
    <property type="evidence" value="ECO:0007669"/>
    <property type="project" value="TreeGrafter"/>
</dbReference>